<dbReference type="Proteomes" id="UP000450000">
    <property type="component" value="Unassembled WGS sequence"/>
</dbReference>
<dbReference type="GO" id="GO:0005506">
    <property type="term" value="F:iron ion binding"/>
    <property type="evidence" value="ECO:0007669"/>
    <property type="project" value="UniProtKB-ARBA"/>
</dbReference>
<dbReference type="GO" id="GO:0016706">
    <property type="term" value="F:2-oxoglutarate-dependent dioxygenase activity"/>
    <property type="evidence" value="ECO:0007669"/>
    <property type="project" value="UniProtKB-ARBA"/>
</dbReference>
<dbReference type="SUPFAM" id="SSF51197">
    <property type="entry name" value="Clavaminate synthase-like"/>
    <property type="match status" value="1"/>
</dbReference>
<dbReference type="InterPro" id="IPR008775">
    <property type="entry name" value="Phytyl_CoA_dOase-like"/>
</dbReference>
<protein>
    <submittedName>
        <fullName evidence="1">Phytanoyl-CoA dioxygenase</fullName>
    </submittedName>
</protein>
<dbReference type="EMBL" id="WBOF01000001">
    <property type="protein sequence ID" value="MQS14928.1"/>
    <property type="molecule type" value="Genomic_DNA"/>
</dbReference>
<evidence type="ECO:0000313" key="2">
    <source>
        <dbReference type="Proteomes" id="UP000450000"/>
    </source>
</evidence>
<dbReference type="OrthoDB" id="9791262at2"/>
<accession>A0A6N7KXE7</accession>
<comment type="caution">
    <text evidence="1">The sequence shown here is derived from an EMBL/GenBank/DDBJ whole genome shotgun (WGS) entry which is preliminary data.</text>
</comment>
<name>A0A6N7KXE7_9ACTN</name>
<keyword evidence="1" id="KW-0560">Oxidoreductase</keyword>
<dbReference type="AlphaFoldDB" id="A0A6N7KXE7"/>
<evidence type="ECO:0000313" key="1">
    <source>
        <dbReference type="EMBL" id="MQS14928.1"/>
    </source>
</evidence>
<dbReference type="Pfam" id="PF05721">
    <property type="entry name" value="PhyH"/>
    <property type="match status" value="1"/>
</dbReference>
<dbReference type="RefSeq" id="WP_153464185.1">
    <property type="nucleotide sequence ID" value="NZ_WBOF01000001.1"/>
</dbReference>
<proteinExistence type="predicted"/>
<sequence>MTLSQEQIDRYHEDGFLVLDSALDPREVESLREAFERDCETPGPQVVPEEGSNRVRAVYASHQRQPEYAGLVRDPRVLGAAKQLLSDDLYIYQFKINAKPALGGEKWSWHQDYVAWQIADNLPAPLQVNVAVFLDDVDEFNGPVIFLPGSHRSGLVQQSRKATAKSEQHLDPEDIALSGAQLTELVGRRGMVSPKGPAGSVVLFSPEIVHGSGPNMSPFARRLLIMTYNDSSNLPSWSGEPRPDHLVCRDTEPLRQLDTTFLAALQGAAA</sequence>
<dbReference type="PANTHER" id="PTHR20883:SF48">
    <property type="entry name" value="ECTOINE DIOXYGENASE"/>
    <property type="match status" value="1"/>
</dbReference>
<organism evidence="1 2">
    <name type="scientific">Streptomyces kaniharaensis</name>
    <dbReference type="NCBI Taxonomy" id="212423"/>
    <lineage>
        <taxon>Bacteria</taxon>
        <taxon>Bacillati</taxon>
        <taxon>Actinomycetota</taxon>
        <taxon>Actinomycetes</taxon>
        <taxon>Kitasatosporales</taxon>
        <taxon>Streptomycetaceae</taxon>
        <taxon>Streptomyces</taxon>
    </lineage>
</organism>
<reference evidence="1 2" key="1">
    <citation type="submission" date="2019-09" db="EMBL/GenBank/DDBJ databases">
        <title>Genome Sequences of Streptomyces kaniharaensis ATCC 21070.</title>
        <authorList>
            <person name="Zhu W."/>
            <person name="De Crecy-Lagard V."/>
            <person name="Richards N.G."/>
        </authorList>
    </citation>
    <scope>NUCLEOTIDE SEQUENCE [LARGE SCALE GENOMIC DNA]</scope>
    <source>
        <strain evidence="1 2">SF-557</strain>
    </source>
</reference>
<keyword evidence="2" id="KW-1185">Reference proteome</keyword>
<dbReference type="Gene3D" id="2.60.120.620">
    <property type="entry name" value="q2cbj1_9rhob like domain"/>
    <property type="match status" value="1"/>
</dbReference>
<keyword evidence="1" id="KW-0223">Dioxygenase</keyword>
<dbReference type="PANTHER" id="PTHR20883">
    <property type="entry name" value="PHYTANOYL-COA DIOXYGENASE DOMAIN CONTAINING 1"/>
    <property type="match status" value="1"/>
</dbReference>
<gene>
    <name evidence="1" type="ORF">F7Q99_22355</name>
</gene>